<dbReference type="OrthoDB" id="8170117at2759"/>
<dbReference type="Pfam" id="PF03637">
    <property type="entry name" value="Mob1_phocein"/>
    <property type="match status" value="1"/>
</dbReference>
<dbReference type="RefSeq" id="XP_012898150.1">
    <property type="nucleotide sequence ID" value="XM_013042696.1"/>
</dbReference>
<accession>D8M7R3</accession>
<protein>
    <recommendedName>
        <fullName evidence="3">Mob1/phocein</fullName>
    </recommendedName>
</protein>
<dbReference type="SMART" id="SM01388">
    <property type="entry name" value="Mob1_phocein"/>
    <property type="match status" value="1"/>
</dbReference>
<gene>
    <name evidence="1" type="ORF">GSBLH_T00003875001</name>
</gene>
<keyword evidence="2" id="KW-1185">Reference proteome</keyword>
<proteinExistence type="predicted"/>
<dbReference type="InterPro" id="IPR036703">
    <property type="entry name" value="MOB_kinase_act_sf"/>
</dbReference>
<reference evidence="1" key="1">
    <citation type="submission" date="2010-02" db="EMBL/GenBank/DDBJ databases">
        <title>Sequencing and annotation of the Blastocystis hominis genome.</title>
        <authorList>
            <person name="Wincker P."/>
        </authorList>
    </citation>
    <scope>NUCLEOTIDE SEQUENCE</scope>
    <source>
        <strain evidence="1">Singapore isolate B</strain>
    </source>
</reference>
<evidence type="ECO:0000313" key="1">
    <source>
        <dbReference type="EMBL" id="CBK24102.2"/>
    </source>
</evidence>
<dbReference type="GeneID" id="24920936"/>
<dbReference type="Proteomes" id="UP000008312">
    <property type="component" value="Unassembled WGS sequence"/>
</dbReference>
<dbReference type="Gene3D" id="1.20.140.30">
    <property type="entry name" value="MOB kinase activator"/>
    <property type="match status" value="1"/>
</dbReference>
<dbReference type="AlphaFoldDB" id="D8M7R3"/>
<dbReference type="SUPFAM" id="SSF101152">
    <property type="entry name" value="Mob1/phocein"/>
    <property type="match status" value="1"/>
</dbReference>
<evidence type="ECO:0008006" key="3">
    <source>
        <dbReference type="Google" id="ProtNLM"/>
    </source>
</evidence>
<dbReference type="InterPro" id="IPR005301">
    <property type="entry name" value="MOB_kinase_act_fam"/>
</dbReference>
<organism evidence="1">
    <name type="scientific">Blastocystis hominis</name>
    <dbReference type="NCBI Taxonomy" id="12968"/>
    <lineage>
        <taxon>Eukaryota</taxon>
        <taxon>Sar</taxon>
        <taxon>Stramenopiles</taxon>
        <taxon>Bigyra</taxon>
        <taxon>Opalozoa</taxon>
        <taxon>Opalinata</taxon>
        <taxon>Blastocystidae</taxon>
        <taxon>Blastocystis</taxon>
    </lineage>
</organism>
<evidence type="ECO:0000313" key="2">
    <source>
        <dbReference type="Proteomes" id="UP000008312"/>
    </source>
</evidence>
<name>D8M7R3_BLAHO</name>
<dbReference type="EMBL" id="FN668672">
    <property type="protein sequence ID" value="CBK24102.2"/>
    <property type="molecule type" value="Genomic_DNA"/>
</dbReference>
<sequence length="219" mass="25730">MSTYSSNGTLTHKSGTLRYTLHQTASETLLKGGIQAAVVCPDGVDPNEWIAVHTIDFYNDIIMIYNSVKEECTVYSCPVMSAGKVYEFLWTDKYKYRKPTRLPAHTYIEYLVSWVLGLLQDDSLFPTEPNVPFPRDYLDKVKNIFRRILRVYEHIYYSHISLLRHLSLLDQFQFSLCHFIFFADQFDLVTSQNFRPLQDFLNQFAPNLRCFWNSKNPHF</sequence>
<dbReference type="InParanoid" id="D8M7R3"/>
<dbReference type="PANTHER" id="PTHR22599">
    <property type="entry name" value="MPS ONE BINDER KINASE ACTIVATOR-LIKE MOB"/>
    <property type="match status" value="1"/>
</dbReference>
<dbReference type="OMA" id="WIEIRIN"/>